<reference evidence="5" key="1">
    <citation type="submission" date="2016-11" db="UniProtKB">
        <authorList>
            <consortium name="WormBaseParasite"/>
        </authorList>
    </citation>
    <scope>IDENTIFICATION</scope>
</reference>
<proteinExistence type="predicted"/>
<sequence>MTCKTPWAEIVLWQNGKVLHSFLAEDHSVEIGKQFLVSSAFQNTEPSICTITKVKNGCEVKNMSFQAIYVITDSNHRTGHGSHNKHTPKDLAKGESWMLFWETSFNRQLKEAATFEDLQDKGLQSMCFSKLEFKRNGEHFGIGITFVEAWDKIRKASAAKMFGLENGELNRTVSLSQSDAQRFKLPVFRPSSSPLRNRALPTISDREEVRSRKSSIVRDMVNSFTTQMENKENHLTPTLGNSCITPKNDLIGHPPRSSARKLSQLYSATKKPILQQSLIELDEEIKLLDLAVLKIMHKPGGQHTPNLGYKKISHRSEASESSPDEFMLKSELIKPKIRTFSAGTLHPDV</sequence>
<evidence type="ECO:0000313" key="4">
    <source>
        <dbReference type="Proteomes" id="UP000659654"/>
    </source>
</evidence>
<dbReference type="EMBL" id="CAJFDI010000001">
    <property type="protein sequence ID" value="CAD5211922.1"/>
    <property type="molecule type" value="Genomic_DNA"/>
</dbReference>
<dbReference type="EMBL" id="CAJFCV020000001">
    <property type="protein sequence ID" value="CAG9089451.1"/>
    <property type="molecule type" value="Genomic_DNA"/>
</dbReference>
<gene>
    <name evidence="2" type="ORF">BXYJ_LOCUS2663</name>
</gene>
<organism evidence="3 5">
    <name type="scientific">Bursaphelenchus xylophilus</name>
    <name type="common">Pinewood nematode worm</name>
    <name type="synonym">Aphelenchoides xylophilus</name>
    <dbReference type="NCBI Taxonomy" id="6326"/>
    <lineage>
        <taxon>Eukaryota</taxon>
        <taxon>Metazoa</taxon>
        <taxon>Ecdysozoa</taxon>
        <taxon>Nematoda</taxon>
        <taxon>Chromadorea</taxon>
        <taxon>Rhabditida</taxon>
        <taxon>Tylenchina</taxon>
        <taxon>Tylenchomorpha</taxon>
        <taxon>Aphelenchoidea</taxon>
        <taxon>Aphelenchoididae</taxon>
        <taxon>Bursaphelenchus</taxon>
    </lineage>
</organism>
<evidence type="ECO:0000256" key="1">
    <source>
        <dbReference type="SAM" id="MobiDB-lite"/>
    </source>
</evidence>
<feature type="region of interest" description="Disordered" evidence="1">
    <location>
        <begin position="303"/>
        <end position="324"/>
    </location>
</feature>
<evidence type="ECO:0000313" key="5">
    <source>
        <dbReference type="WBParaSite" id="BXY_0937600.1"/>
    </source>
</evidence>
<dbReference type="Proteomes" id="UP000659654">
    <property type="component" value="Unassembled WGS sequence"/>
</dbReference>
<dbReference type="WBParaSite" id="BXY_0937600.1">
    <property type="protein sequence ID" value="BXY_0937600.1"/>
    <property type="gene ID" value="BXY_0937600"/>
</dbReference>
<protein>
    <submittedName>
        <fullName evidence="2">(pine wood nematode) hypothetical protein</fullName>
    </submittedName>
</protein>
<dbReference type="Proteomes" id="UP000095284">
    <property type="component" value="Unplaced"/>
</dbReference>
<dbReference type="Proteomes" id="UP000582659">
    <property type="component" value="Unassembled WGS sequence"/>
</dbReference>
<evidence type="ECO:0000313" key="3">
    <source>
        <dbReference type="Proteomes" id="UP000095284"/>
    </source>
</evidence>
<evidence type="ECO:0000313" key="2">
    <source>
        <dbReference type="EMBL" id="CAD5211922.1"/>
    </source>
</evidence>
<name>A0A1I7S8N1_BURXY</name>
<dbReference type="AlphaFoldDB" id="A0A1I7S8N1"/>
<reference evidence="2" key="2">
    <citation type="submission" date="2020-09" db="EMBL/GenBank/DDBJ databases">
        <authorList>
            <person name="Kikuchi T."/>
        </authorList>
    </citation>
    <scope>NUCLEOTIDE SEQUENCE</scope>
    <source>
        <strain evidence="2">Ka4C1</strain>
    </source>
</reference>
<accession>A0A1I7S8N1</accession>
<dbReference type="OrthoDB" id="10410965at2759"/>
<keyword evidence="4" id="KW-1185">Reference proteome</keyword>